<sequence length="71" mass="7913">MCFRRPSGDNVFVRPIRDREPAVNASNVDVYRIVTLPFGTRGSDARQEMQDDEATPDSSPGFPPSNDVAMR</sequence>
<organism evidence="2 3">
    <name type="scientific">Burkholderia diffusa</name>
    <dbReference type="NCBI Taxonomy" id="488732"/>
    <lineage>
        <taxon>Bacteria</taxon>
        <taxon>Pseudomonadati</taxon>
        <taxon>Pseudomonadota</taxon>
        <taxon>Betaproteobacteria</taxon>
        <taxon>Burkholderiales</taxon>
        <taxon>Burkholderiaceae</taxon>
        <taxon>Burkholderia</taxon>
        <taxon>Burkholderia cepacia complex</taxon>
    </lineage>
</organism>
<feature type="region of interest" description="Disordered" evidence="1">
    <location>
        <begin position="39"/>
        <end position="71"/>
    </location>
</feature>
<dbReference type="EMBL" id="LPJV01000061">
    <property type="protein sequence ID" value="KWF45482.1"/>
    <property type="molecule type" value="Genomic_DNA"/>
</dbReference>
<evidence type="ECO:0000313" key="3">
    <source>
        <dbReference type="Proteomes" id="UP000063236"/>
    </source>
</evidence>
<evidence type="ECO:0000313" key="2">
    <source>
        <dbReference type="EMBL" id="KWF45482.1"/>
    </source>
</evidence>
<name>A0AAW3P7X2_9BURK</name>
<gene>
    <name evidence="2" type="ORF">WL88_28430</name>
</gene>
<evidence type="ECO:0000256" key="1">
    <source>
        <dbReference type="SAM" id="MobiDB-lite"/>
    </source>
</evidence>
<protein>
    <submittedName>
        <fullName evidence="2">Uncharacterized protein</fullName>
    </submittedName>
</protein>
<reference evidence="2 3" key="1">
    <citation type="submission" date="2015-11" db="EMBL/GenBank/DDBJ databases">
        <title>Expanding the genomic diversity of Burkholderia species for the development of highly accurate diagnostics.</title>
        <authorList>
            <person name="Sahl J."/>
            <person name="Keim P."/>
            <person name="Wagner D."/>
        </authorList>
    </citation>
    <scope>NUCLEOTIDE SEQUENCE [LARGE SCALE GENOMIC DNA]</scope>
    <source>
        <strain evidence="2 3">MSMB378WGS</strain>
    </source>
</reference>
<proteinExistence type="predicted"/>
<dbReference type="Proteomes" id="UP000063236">
    <property type="component" value="Unassembled WGS sequence"/>
</dbReference>
<accession>A0AAW3P7X2</accession>
<comment type="caution">
    <text evidence="2">The sequence shown here is derived from an EMBL/GenBank/DDBJ whole genome shotgun (WGS) entry which is preliminary data.</text>
</comment>
<dbReference type="AlphaFoldDB" id="A0AAW3P7X2"/>